<reference evidence="2" key="1">
    <citation type="submission" date="2019-11" db="EMBL/GenBank/DDBJ databases">
        <title>Genomic insights into an expanded diversity of filamentous marine cyanobacteria reveals the extraordinary biosynthetic potential of Moorea and Okeania.</title>
        <authorList>
            <person name="Ferreira Leao T."/>
            <person name="Wang M."/>
            <person name="Moss N."/>
            <person name="Da Silva R."/>
            <person name="Sanders J."/>
            <person name="Nurk S."/>
            <person name="Gurevich A."/>
            <person name="Humphrey G."/>
            <person name="Reher R."/>
            <person name="Zhu Q."/>
            <person name="Belda-Ferre P."/>
            <person name="Glukhov E."/>
            <person name="Rex R."/>
            <person name="Dorrestein P.C."/>
            <person name="Knight R."/>
            <person name="Pevzner P."/>
            <person name="Gerwick W.H."/>
            <person name="Gerwick L."/>
        </authorList>
    </citation>
    <scope>NUCLEOTIDE SEQUENCE</scope>
    <source>
        <strain evidence="2">SIO1C4</strain>
    </source>
</reference>
<keyword evidence="1" id="KW-0812">Transmembrane</keyword>
<accession>A0A6B3NBI3</accession>
<comment type="caution">
    <text evidence="2">The sequence shown here is derived from an EMBL/GenBank/DDBJ whole genome shotgun (WGS) entry which is preliminary data.</text>
</comment>
<gene>
    <name evidence="2" type="ORF">F6J89_23380</name>
</gene>
<sequence>MKIESTKPGVLYLHGLVGVIALAIPMIYSLLSLFVKAQQSKIARTGLGIILVMFIFSLAENLEGLAFLYWPGLMMLGIAFKEKLSTVFA</sequence>
<feature type="transmembrane region" description="Helical" evidence="1">
    <location>
        <begin position="47"/>
        <end position="70"/>
    </location>
</feature>
<name>A0A6B3NBI3_9CYAN</name>
<dbReference type="EMBL" id="JAAHFQ010000568">
    <property type="protein sequence ID" value="NER30479.1"/>
    <property type="molecule type" value="Genomic_DNA"/>
</dbReference>
<evidence type="ECO:0000256" key="1">
    <source>
        <dbReference type="SAM" id="Phobius"/>
    </source>
</evidence>
<feature type="transmembrane region" description="Helical" evidence="1">
    <location>
        <begin position="12"/>
        <end position="35"/>
    </location>
</feature>
<keyword evidence="1" id="KW-1133">Transmembrane helix</keyword>
<keyword evidence="1" id="KW-0472">Membrane</keyword>
<proteinExistence type="predicted"/>
<protein>
    <submittedName>
        <fullName evidence="2">Uncharacterized protein</fullName>
    </submittedName>
</protein>
<evidence type="ECO:0000313" key="2">
    <source>
        <dbReference type="EMBL" id="NER30479.1"/>
    </source>
</evidence>
<organism evidence="2">
    <name type="scientific">Symploca sp. SIO1C4</name>
    <dbReference type="NCBI Taxonomy" id="2607765"/>
    <lineage>
        <taxon>Bacteria</taxon>
        <taxon>Bacillati</taxon>
        <taxon>Cyanobacteriota</taxon>
        <taxon>Cyanophyceae</taxon>
        <taxon>Coleofasciculales</taxon>
        <taxon>Coleofasciculaceae</taxon>
        <taxon>Symploca</taxon>
    </lineage>
</organism>
<dbReference type="AlphaFoldDB" id="A0A6B3NBI3"/>